<name>A0ACC2XJC8_9TREE</name>
<reference evidence="1" key="1">
    <citation type="submission" date="2023-04" db="EMBL/GenBank/DDBJ databases">
        <title>Draft Genome sequencing of Naganishia species isolated from polar environments using Oxford Nanopore Technology.</title>
        <authorList>
            <person name="Leo P."/>
            <person name="Venkateswaran K."/>
        </authorList>
    </citation>
    <scope>NUCLEOTIDE SEQUENCE</scope>
    <source>
        <strain evidence="1">DBVPG 5303</strain>
    </source>
</reference>
<organism evidence="1 2">
    <name type="scientific">Naganishia onofrii</name>
    <dbReference type="NCBI Taxonomy" id="1851511"/>
    <lineage>
        <taxon>Eukaryota</taxon>
        <taxon>Fungi</taxon>
        <taxon>Dikarya</taxon>
        <taxon>Basidiomycota</taxon>
        <taxon>Agaricomycotina</taxon>
        <taxon>Tremellomycetes</taxon>
        <taxon>Filobasidiales</taxon>
        <taxon>Filobasidiaceae</taxon>
        <taxon>Naganishia</taxon>
    </lineage>
</organism>
<gene>
    <name evidence="1" type="ORF">QFC24_003709</name>
</gene>
<proteinExistence type="predicted"/>
<protein>
    <submittedName>
        <fullName evidence="1">Uncharacterized protein</fullName>
    </submittedName>
</protein>
<sequence length="1101" mass="121191">MECFILSEWMKHGTCAVIPGADGSAFRLPQEAYYRTAFVLANEYNVNQILQERLQSMESLISANCVQCAYLATTGWTDNTVDSVPRMSSDCIDQCFACGDSWTTCPPANLISTVSIDSSNAPSLPQTNIPRAQFVMTAESSDILNPWQGTWRSFGAEEHGSGKFEFAQSFTKDTLTVTTDSPYPGTCDYERRSQREIVLKNCGANRHLEDCLVQRLPDVGGLDVAFLACNHSGAPAPADFYAAMDTSNCGNFLTFRCKPSSTTGCTFSPIRKSTVATLLAALPQQWPLLSKAYSLFSKAYGPPLLTPYQPGIAGVPAALLGSWRSLQVSNNYQVGLARWNFTSDGQASMEWPNYPSRGVQRYAVTHSEDGRNTIFLADANGSITACRFQKQYDPVYSYAVLDCGVTNQSTPDSLVESFLPPHTAWAMGRCNPCDFHCTYSCGPENDYCGAGSCDPSQSATIPSVSPSREAPNPPRLTALNNAVPSKQSHHATALRHDWCTPANSSCWPTTVAIQELEQELDPHEPRLGLQWTSYPQPQPAPVPTGSLNNQSFYGLGNTPMGFKALYYYKDMDEMKRPCFKPSKNATAWNDVSDMCKAALHQNEYRDWNPFIVVFPLNERHVAGSLRFAARHRLCISTSGTGHEYNSRNSCPTGGILIRTILLKDKVFIPTWEEDPVLAPSGAFKFGAGAVFAEMHAFSAEYNRVIASGWCSTVGMVGFHLGGGHGPFAPTMGLGVDNLLEIEVLQIGRGANGQPVVHKKVASRRHNPQLFWAMRGGGGSVWGVILSMTIRAHAVPDGGLSHVFMTQSGTFCPDSSRFGYEWLRTMWTQFSIWTLMVNHKVSTQAAFFIDTSKYSTGGLCAVTWQFNFEYLYAGGQAEPDYRLYRDRLKAVLEVKTVLERNFDSVYEYVLTMPADKFLLGVSNPLPAPHQPSDAATGSQNSVFVSRQAMETKFAPTMMDVLDICVASLVNPDQTSPDPAGHRCGFHFLYTSLTGNLGSPQPDDTAISPGFRKAVMMWNARTLSTEQSMDTLYGIGENSYFSESSYVLHNWTSRYWGSAVYEQLLAIKKAHDPGNHFWCHHCVGDNPADAYGNPLNTAEEESQ</sequence>
<dbReference type="Proteomes" id="UP001234202">
    <property type="component" value="Unassembled WGS sequence"/>
</dbReference>
<comment type="caution">
    <text evidence="1">The sequence shown here is derived from an EMBL/GenBank/DDBJ whole genome shotgun (WGS) entry which is preliminary data.</text>
</comment>
<evidence type="ECO:0000313" key="2">
    <source>
        <dbReference type="Proteomes" id="UP001234202"/>
    </source>
</evidence>
<keyword evidence="2" id="KW-1185">Reference proteome</keyword>
<dbReference type="EMBL" id="JASBWV010000012">
    <property type="protein sequence ID" value="KAJ9123495.1"/>
    <property type="molecule type" value="Genomic_DNA"/>
</dbReference>
<evidence type="ECO:0000313" key="1">
    <source>
        <dbReference type="EMBL" id="KAJ9123495.1"/>
    </source>
</evidence>
<accession>A0ACC2XJC8</accession>